<dbReference type="InterPro" id="IPR029063">
    <property type="entry name" value="SAM-dependent_MTases_sf"/>
</dbReference>
<accession>A0ABU8BZD4</accession>
<keyword evidence="2" id="KW-0808">Transferase</keyword>
<protein>
    <submittedName>
        <fullName evidence="2">FkbM family methyltransferase</fullName>
    </submittedName>
</protein>
<dbReference type="SUPFAM" id="SSF53335">
    <property type="entry name" value="S-adenosyl-L-methionine-dependent methyltransferases"/>
    <property type="match status" value="1"/>
</dbReference>
<dbReference type="PANTHER" id="PTHR34203:SF15">
    <property type="entry name" value="SLL1173 PROTEIN"/>
    <property type="match status" value="1"/>
</dbReference>
<dbReference type="InterPro" id="IPR006342">
    <property type="entry name" value="FkbM_mtfrase"/>
</dbReference>
<dbReference type="RefSeq" id="WP_335425099.1">
    <property type="nucleotide sequence ID" value="NZ_JBALHR010000016.1"/>
</dbReference>
<evidence type="ECO:0000313" key="3">
    <source>
        <dbReference type="Proteomes" id="UP001431963"/>
    </source>
</evidence>
<evidence type="ECO:0000259" key="1">
    <source>
        <dbReference type="Pfam" id="PF05050"/>
    </source>
</evidence>
<dbReference type="GO" id="GO:0008168">
    <property type="term" value="F:methyltransferase activity"/>
    <property type="evidence" value="ECO:0007669"/>
    <property type="project" value="UniProtKB-KW"/>
</dbReference>
<dbReference type="InterPro" id="IPR052514">
    <property type="entry name" value="SAM-dependent_MTase"/>
</dbReference>
<dbReference type="Gene3D" id="3.40.50.150">
    <property type="entry name" value="Vaccinia Virus protein VP39"/>
    <property type="match status" value="1"/>
</dbReference>
<keyword evidence="3" id="KW-1185">Reference proteome</keyword>
<comment type="caution">
    <text evidence="2">The sequence shown here is derived from an EMBL/GenBank/DDBJ whole genome shotgun (WGS) entry which is preliminary data.</text>
</comment>
<dbReference type="NCBIfam" id="TIGR01444">
    <property type="entry name" value="fkbM_fam"/>
    <property type="match status" value="1"/>
</dbReference>
<feature type="domain" description="Methyltransferase FkbM" evidence="1">
    <location>
        <begin position="89"/>
        <end position="244"/>
    </location>
</feature>
<evidence type="ECO:0000313" key="2">
    <source>
        <dbReference type="EMBL" id="MEH7830072.1"/>
    </source>
</evidence>
<dbReference type="EMBL" id="JBALHR010000016">
    <property type="protein sequence ID" value="MEH7830072.1"/>
    <property type="molecule type" value="Genomic_DNA"/>
</dbReference>
<dbReference type="Proteomes" id="UP001431963">
    <property type="component" value="Unassembled WGS sequence"/>
</dbReference>
<keyword evidence="2" id="KW-0489">Methyltransferase</keyword>
<name>A0ABU8BZD4_9RHOB</name>
<dbReference type="PANTHER" id="PTHR34203">
    <property type="entry name" value="METHYLTRANSFERASE, FKBM FAMILY PROTEIN"/>
    <property type="match status" value="1"/>
</dbReference>
<sequence>MLNLSPKQQLHLAAHNLVARLGLDGLRPLRITPEGEGYRLDLEGDTVLVPSALLWRSYRRGWVARLDRLAREFGLDQAAPFAPDEAVIDMGANVGDFTAAALRAGAPRVLALDGDPKVAACLRANRGADPRVAVDCAILWKAEEIVTFYSAPGKADSSIFLPPGTGSVAFEAQATTLDVMAARHGIGRVGLFKMDAEGAEPEVLQGASALLARTRMVAIDTGPERNGARTDAACIEILTAAGFRITNPGDGKRKITMAINASCA</sequence>
<gene>
    <name evidence="2" type="ORF">V6590_18120</name>
</gene>
<dbReference type="GO" id="GO:0032259">
    <property type="term" value="P:methylation"/>
    <property type="evidence" value="ECO:0007669"/>
    <property type="project" value="UniProtKB-KW"/>
</dbReference>
<dbReference type="Pfam" id="PF05050">
    <property type="entry name" value="Methyltransf_21"/>
    <property type="match status" value="1"/>
</dbReference>
<organism evidence="2 3">
    <name type="scientific">Gemmobacter denitrificans</name>
    <dbReference type="NCBI Taxonomy" id="3123040"/>
    <lineage>
        <taxon>Bacteria</taxon>
        <taxon>Pseudomonadati</taxon>
        <taxon>Pseudomonadota</taxon>
        <taxon>Alphaproteobacteria</taxon>
        <taxon>Rhodobacterales</taxon>
        <taxon>Paracoccaceae</taxon>
        <taxon>Gemmobacter</taxon>
    </lineage>
</organism>
<reference evidence="2" key="1">
    <citation type="submission" date="2024-02" db="EMBL/GenBank/DDBJ databases">
        <title>Genome sequences of strain Gemmobacter sp. JM10B15.</title>
        <authorList>
            <person name="Zhang M."/>
        </authorList>
    </citation>
    <scope>NUCLEOTIDE SEQUENCE</scope>
    <source>
        <strain evidence="2">JM10B15</strain>
    </source>
</reference>
<proteinExistence type="predicted"/>